<organism evidence="1 2">
    <name type="scientific">Ixodes persulcatus</name>
    <name type="common">Taiga tick</name>
    <dbReference type="NCBI Taxonomy" id="34615"/>
    <lineage>
        <taxon>Eukaryota</taxon>
        <taxon>Metazoa</taxon>
        <taxon>Ecdysozoa</taxon>
        <taxon>Arthropoda</taxon>
        <taxon>Chelicerata</taxon>
        <taxon>Arachnida</taxon>
        <taxon>Acari</taxon>
        <taxon>Parasitiformes</taxon>
        <taxon>Ixodida</taxon>
        <taxon>Ixodoidea</taxon>
        <taxon>Ixodidae</taxon>
        <taxon>Ixodinae</taxon>
        <taxon>Ixodes</taxon>
    </lineage>
</organism>
<comment type="caution">
    <text evidence="1">The sequence shown here is derived from an EMBL/GenBank/DDBJ whole genome shotgun (WGS) entry which is preliminary data.</text>
</comment>
<dbReference type="Proteomes" id="UP000805193">
    <property type="component" value="Unassembled WGS sequence"/>
</dbReference>
<evidence type="ECO:0000313" key="1">
    <source>
        <dbReference type="EMBL" id="KAG0425143.1"/>
    </source>
</evidence>
<reference evidence="1 2" key="1">
    <citation type="journal article" date="2020" name="Cell">
        <title>Large-Scale Comparative Analyses of Tick Genomes Elucidate Their Genetic Diversity and Vector Capacities.</title>
        <authorList>
            <consortium name="Tick Genome and Microbiome Consortium (TIGMIC)"/>
            <person name="Jia N."/>
            <person name="Wang J."/>
            <person name="Shi W."/>
            <person name="Du L."/>
            <person name="Sun Y."/>
            <person name="Zhan W."/>
            <person name="Jiang J.F."/>
            <person name="Wang Q."/>
            <person name="Zhang B."/>
            <person name="Ji P."/>
            <person name="Bell-Sakyi L."/>
            <person name="Cui X.M."/>
            <person name="Yuan T.T."/>
            <person name="Jiang B.G."/>
            <person name="Yang W.F."/>
            <person name="Lam T.T."/>
            <person name="Chang Q.C."/>
            <person name="Ding S.J."/>
            <person name="Wang X.J."/>
            <person name="Zhu J.G."/>
            <person name="Ruan X.D."/>
            <person name="Zhao L."/>
            <person name="Wei J.T."/>
            <person name="Ye R.Z."/>
            <person name="Que T.C."/>
            <person name="Du C.H."/>
            <person name="Zhou Y.H."/>
            <person name="Cheng J.X."/>
            <person name="Dai P.F."/>
            <person name="Guo W.B."/>
            <person name="Han X.H."/>
            <person name="Huang E.J."/>
            <person name="Li L.F."/>
            <person name="Wei W."/>
            <person name="Gao Y.C."/>
            <person name="Liu J.Z."/>
            <person name="Shao H.Z."/>
            <person name="Wang X."/>
            <person name="Wang C.C."/>
            <person name="Yang T.C."/>
            <person name="Huo Q.B."/>
            <person name="Li W."/>
            <person name="Chen H.Y."/>
            <person name="Chen S.E."/>
            <person name="Zhou L.G."/>
            <person name="Ni X.B."/>
            <person name="Tian J.H."/>
            <person name="Sheng Y."/>
            <person name="Liu T."/>
            <person name="Pan Y.S."/>
            <person name="Xia L.Y."/>
            <person name="Li J."/>
            <person name="Zhao F."/>
            <person name="Cao W.C."/>
        </authorList>
    </citation>
    <scope>NUCLEOTIDE SEQUENCE [LARGE SCALE GENOMIC DNA]</scope>
    <source>
        <strain evidence="1">Iper-2018</strain>
    </source>
</reference>
<name>A0AC60PWL5_IXOPE</name>
<dbReference type="EMBL" id="JABSTQ010009884">
    <property type="protein sequence ID" value="KAG0425143.1"/>
    <property type="molecule type" value="Genomic_DNA"/>
</dbReference>
<sequence length="1114" mass="122669">MSDKNGRRAVILIATAQYAVTEPMPSVHVTESAAGVWANVGLFKKSVLAYEDVLPLFSTSGGGGGAKFSRWLSQISDPRTRRNSDNNNGEEEDDDDPWGDRLGRLDLQGDVRMGFEDDFHLTLIPNFLHDSDAYVASLAAEYLLLTEVAPVAELRETSLPRLSKRTEAETRHGACVNGTIAVLCSARRLVAHARLPAAEYLLLTEVAPVAELRETSLPRLSKRTEAETRYGACVNKLERLHHISRNVSPKEMLTLMAKARAMRLKNAELNVGPNQGTEDSYEDSDYAGAFNFWTALVVPLSRRLFPRLPLSKEETQGLLKYDFLHMQCEDEARAVVIAAPNAAESSNPRPTETPQDTSREPQCRNSEERPIIVFESPEANELQIPKGWVEEEIQQKIQAETCTLPDDTVVAPANRSALSLNTNGGTVPQEASTLTSITSPSRRSEDALYHFAHFMSSATSTVESTRLEYPSESRLILLQERLSRSKLPSKERVPFMSLYGASIAHMQQSLNMVDLEIASTLAQGKSFEILQEPNNRECRVIVSRSSPSLKTVMEPQKFQAECQPGSRARQYHLVRESPGEEEGVKNENREQDYLGQRQERQDEQRQECTGQLDIEFGELEEHSPEQNSHAYEESGPGKHVGYQDAAQNIIIHESVIASSPQEDVPGVEQSTPVVEVEEEVVLLKCQEAPSQDLTLQEVTAASSSSCEGLPMEQGLWAAGLDSAAFQVPSAEDVVPHMSSLVRASEDEDEQSSVPPGSRGGYGQSSTILQTLSKASERTNDSDRESERFSHYSDPQSNLHGTESEETVTKEEGQAPMIRMFGSIPQDIHTTLKTSFCSWVQHKRLESLETARDVVSSTGSLLAVGFESTEHSRLLFKVYGEETKASSTTSKKSEPITSKASSPFSEVETIVEEQPKSVLSGMTTTSLMSLKSTDTATVVPMDENRPAVHPPGAVVATSLAFKSRKRSVHWFENCVQDADGHFVERGSDSPSPQHEDSNPGTRKKASKSFSCDLVGKAAEIHKHVEQEMVAADEPQSLKADSRKIADYEELSTEHQAPLTVLEVTMTAPAPGTYADEQRTSSTQDKSKPLADSGQEESNDFVHGALVAERRPDSPD</sequence>
<protein>
    <submittedName>
        <fullName evidence="1">Uncharacterized protein</fullName>
    </submittedName>
</protein>
<proteinExistence type="predicted"/>
<evidence type="ECO:0000313" key="2">
    <source>
        <dbReference type="Proteomes" id="UP000805193"/>
    </source>
</evidence>
<accession>A0AC60PWL5</accession>
<gene>
    <name evidence="1" type="ORF">HPB47_027673</name>
</gene>
<keyword evidence="2" id="KW-1185">Reference proteome</keyword>